<evidence type="ECO:0000256" key="5">
    <source>
        <dbReference type="ARBA" id="ARBA00011944"/>
    </source>
</evidence>
<dbReference type="Pfam" id="PF01729">
    <property type="entry name" value="QRPTase_C"/>
    <property type="match status" value="1"/>
</dbReference>
<feature type="domain" description="Quinolinate phosphoribosyl transferase C-terminal" evidence="13">
    <location>
        <begin position="114"/>
        <end position="278"/>
    </location>
</feature>
<gene>
    <name evidence="15" type="primary">nadC</name>
    <name evidence="15" type="ORF">K7J14_06040</name>
</gene>
<evidence type="ECO:0000256" key="6">
    <source>
        <dbReference type="ARBA" id="ARBA00022642"/>
    </source>
</evidence>
<dbReference type="InterPro" id="IPR027277">
    <property type="entry name" value="NadC/ModD"/>
</dbReference>
<dbReference type="FunFam" id="3.90.1170.20:FF:000001">
    <property type="entry name" value="Nicotinate-nucleotide diphosphorylase (Carboxylating)"/>
    <property type="match status" value="1"/>
</dbReference>
<evidence type="ECO:0000256" key="3">
    <source>
        <dbReference type="ARBA" id="ARBA00009400"/>
    </source>
</evidence>
<evidence type="ECO:0000256" key="7">
    <source>
        <dbReference type="ARBA" id="ARBA00022676"/>
    </source>
</evidence>
<comment type="function">
    <text evidence="1">Involved in the catabolism of quinolinic acid (QA).</text>
</comment>
<protein>
    <recommendedName>
        <fullName evidence="11">Probable nicotinate-nucleotide pyrophosphorylase [carboxylating]</fullName>
        <ecNumber evidence="5">2.4.2.19</ecNumber>
    </recommendedName>
    <alternativeName>
        <fullName evidence="9">Quinolinate phosphoribosyltransferase [decarboxylating]</fullName>
    </alternativeName>
</protein>
<evidence type="ECO:0000256" key="12">
    <source>
        <dbReference type="PIRNR" id="PIRNR006250"/>
    </source>
</evidence>
<dbReference type="GO" id="GO:0009435">
    <property type="term" value="P:NAD+ biosynthetic process"/>
    <property type="evidence" value="ECO:0007669"/>
    <property type="project" value="InterPro"/>
</dbReference>
<dbReference type="SUPFAM" id="SSF51690">
    <property type="entry name" value="Nicotinate/Quinolinate PRTase C-terminal domain-like"/>
    <property type="match status" value="1"/>
</dbReference>
<dbReference type="Gene3D" id="3.20.20.70">
    <property type="entry name" value="Aldolase class I"/>
    <property type="match status" value="1"/>
</dbReference>
<evidence type="ECO:0000313" key="15">
    <source>
        <dbReference type="EMBL" id="MCD1654262.1"/>
    </source>
</evidence>
<dbReference type="InterPro" id="IPR037128">
    <property type="entry name" value="Quinolinate_PRibosylTase_N_sf"/>
</dbReference>
<keyword evidence="7 12" id="KW-0328">Glycosyltransferase</keyword>
<keyword evidence="6" id="KW-0662">Pyridine nucleotide biosynthesis</keyword>
<dbReference type="CDD" id="cd01572">
    <property type="entry name" value="QPRTase"/>
    <property type="match status" value="1"/>
</dbReference>
<dbReference type="Proteomes" id="UP001198163">
    <property type="component" value="Unassembled WGS sequence"/>
</dbReference>
<dbReference type="Pfam" id="PF02749">
    <property type="entry name" value="QRPTase_N"/>
    <property type="match status" value="1"/>
</dbReference>
<sequence>MISGLKKSDYIPLIRRALAEDLGKNGDITSRSIFTGKEKAVFTLLAKDDGVLCGAEVFTEVFRRLDKKAKVEWYLKDGDSLAKGTVVARVSGKLVAILSGERTALNLVSHLSAVATKARRFARTAGDKPVVLDTRKTVPGLRMLQKYAVRTGGAMNHRIGLFDMILIKDNHVDAAGGIATAVSRARKRWGNTFKIEVETRSLDEVRQALEAKADRIMLDNMDNAQMKKAVELIAGKAETEASGNMTLERLMTLGETGVDFVSFGELTHTVQVFDFSLKQESTE</sequence>
<evidence type="ECO:0000313" key="16">
    <source>
        <dbReference type="Proteomes" id="UP001198163"/>
    </source>
</evidence>
<dbReference type="SUPFAM" id="SSF54675">
    <property type="entry name" value="Nicotinate/Quinolinate PRTase N-terminal domain-like"/>
    <property type="match status" value="1"/>
</dbReference>
<dbReference type="PIRSF" id="PIRSF006250">
    <property type="entry name" value="NadC_ModD"/>
    <property type="match status" value="1"/>
</dbReference>
<dbReference type="GO" id="GO:0034213">
    <property type="term" value="P:quinolinate catabolic process"/>
    <property type="evidence" value="ECO:0007669"/>
    <property type="project" value="TreeGrafter"/>
</dbReference>
<evidence type="ECO:0000256" key="2">
    <source>
        <dbReference type="ARBA" id="ARBA00004893"/>
    </source>
</evidence>
<evidence type="ECO:0000256" key="11">
    <source>
        <dbReference type="ARBA" id="ARBA00069173"/>
    </source>
</evidence>
<dbReference type="GO" id="GO:0004514">
    <property type="term" value="F:nicotinate-nucleotide diphosphorylase (carboxylating) activity"/>
    <property type="evidence" value="ECO:0007669"/>
    <property type="project" value="UniProtKB-EC"/>
</dbReference>
<dbReference type="EMBL" id="JAINWA010000001">
    <property type="protein sequence ID" value="MCD1654262.1"/>
    <property type="molecule type" value="Genomic_DNA"/>
</dbReference>
<dbReference type="FunFam" id="3.20.20.70:FF:000030">
    <property type="entry name" value="Nicotinate-nucleotide pyrophosphorylase, carboxylating"/>
    <property type="match status" value="1"/>
</dbReference>
<dbReference type="PANTHER" id="PTHR32179">
    <property type="entry name" value="NICOTINATE-NUCLEOTIDE PYROPHOSPHORYLASE [CARBOXYLATING]"/>
    <property type="match status" value="1"/>
</dbReference>
<keyword evidence="8 12" id="KW-0808">Transferase</keyword>
<comment type="caution">
    <text evidence="15">The sequence shown here is derived from an EMBL/GenBank/DDBJ whole genome shotgun (WGS) entry which is preliminary data.</text>
</comment>
<organism evidence="15 16">
    <name type="scientific">Teretinema zuelzerae</name>
    <dbReference type="NCBI Taxonomy" id="156"/>
    <lineage>
        <taxon>Bacteria</taxon>
        <taxon>Pseudomonadati</taxon>
        <taxon>Spirochaetota</taxon>
        <taxon>Spirochaetia</taxon>
        <taxon>Spirochaetales</taxon>
        <taxon>Treponemataceae</taxon>
        <taxon>Teretinema</taxon>
    </lineage>
</organism>
<dbReference type="NCBIfam" id="TIGR00078">
    <property type="entry name" value="nadC"/>
    <property type="match status" value="1"/>
</dbReference>
<evidence type="ECO:0000259" key="14">
    <source>
        <dbReference type="Pfam" id="PF02749"/>
    </source>
</evidence>
<dbReference type="InterPro" id="IPR004393">
    <property type="entry name" value="NadC"/>
</dbReference>
<comment type="subunit">
    <text evidence="4">Hexamer formed by 3 homodimers.</text>
</comment>
<comment type="similarity">
    <text evidence="3 12">Belongs to the NadC/ModD family.</text>
</comment>
<evidence type="ECO:0000256" key="9">
    <source>
        <dbReference type="ARBA" id="ARBA00033102"/>
    </source>
</evidence>
<evidence type="ECO:0000256" key="8">
    <source>
        <dbReference type="ARBA" id="ARBA00022679"/>
    </source>
</evidence>
<accession>A0AAE3EGV8</accession>
<feature type="domain" description="Quinolinate phosphoribosyl transferase N-terminal" evidence="14">
    <location>
        <begin position="27"/>
        <end position="112"/>
    </location>
</feature>
<evidence type="ECO:0000256" key="4">
    <source>
        <dbReference type="ARBA" id="ARBA00011218"/>
    </source>
</evidence>
<evidence type="ECO:0000259" key="13">
    <source>
        <dbReference type="Pfam" id="PF01729"/>
    </source>
</evidence>
<comment type="pathway">
    <text evidence="2">Cofactor biosynthesis; NAD(+) biosynthesis; nicotinate D-ribonucleotide from quinolinate: step 1/1.</text>
</comment>
<reference evidence="15" key="1">
    <citation type="submission" date="2021-08" db="EMBL/GenBank/DDBJ databases">
        <title>Comparative analyses of Brucepasteria parasyntrophica and Teretinema zuelzerae.</title>
        <authorList>
            <person name="Song Y."/>
            <person name="Brune A."/>
        </authorList>
    </citation>
    <scope>NUCLEOTIDE SEQUENCE</scope>
    <source>
        <strain evidence="15">DSM 1903</strain>
    </source>
</reference>
<proteinExistence type="inferred from homology"/>
<name>A0AAE3EGV8_9SPIR</name>
<dbReference type="AlphaFoldDB" id="A0AAE3EGV8"/>
<keyword evidence="16" id="KW-1185">Reference proteome</keyword>
<evidence type="ECO:0000256" key="10">
    <source>
        <dbReference type="ARBA" id="ARBA00047445"/>
    </source>
</evidence>
<dbReference type="InterPro" id="IPR036068">
    <property type="entry name" value="Nicotinate_pribotase-like_C"/>
</dbReference>
<dbReference type="GO" id="GO:0005737">
    <property type="term" value="C:cytoplasm"/>
    <property type="evidence" value="ECO:0007669"/>
    <property type="project" value="TreeGrafter"/>
</dbReference>
<dbReference type="Gene3D" id="3.90.1170.20">
    <property type="entry name" value="Quinolinate phosphoribosyl transferase, N-terminal domain"/>
    <property type="match status" value="1"/>
</dbReference>
<dbReference type="PANTHER" id="PTHR32179:SF3">
    <property type="entry name" value="NICOTINATE-NUCLEOTIDE PYROPHOSPHORYLASE [CARBOXYLATING]"/>
    <property type="match status" value="1"/>
</dbReference>
<dbReference type="InterPro" id="IPR002638">
    <property type="entry name" value="Quinolinate_PRibosylTrfase_C"/>
</dbReference>
<dbReference type="RefSeq" id="WP_230754319.1">
    <property type="nucleotide sequence ID" value="NZ_JAINWA010000001.1"/>
</dbReference>
<dbReference type="EC" id="2.4.2.19" evidence="5"/>
<comment type="catalytic activity">
    <reaction evidence="10">
        <text>nicotinate beta-D-ribonucleotide + CO2 + diphosphate = quinolinate + 5-phospho-alpha-D-ribose 1-diphosphate + 2 H(+)</text>
        <dbReference type="Rhea" id="RHEA:12733"/>
        <dbReference type="ChEBI" id="CHEBI:15378"/>
        <dbReference type="ChEBI" id="CHEBI:16526"/>
        <dbReference type="ChEBI" id="CHEBI:29959"/>
        <dbReference type="ChEBI" id="CHEBI:33019"/>
        <dbReference type="ChEBI" id="CHEBI:57502"/>
        <dbReference type="ChEBI" id="CHEBI:58017"/>
        <dbReference type="EC" id="2.4.2.19"/>
    </reaction>
</comment>
<evidence type="ECO:0000256" key="1">
    <source>
        <dbReference type="ARBA" id="ARBA00003237"/>
    </source>
</evidence>
<dbReference type="InterPro" id="IPR022412">
    <property type="entry name" value="Quinolinate_PRibosylTrfase_N"/>
</dbReference>
<dbReference type="InterPro" id="IPR013785">
    <property type="entry name" value="Aldolase_TIM"/>
</dbReference>